<dbReference type="GO" id="GO:0042026">
    <property type="term" value="P:protein refolding"/>
    <property type="evidence" value="ECO:0007669"/>
    <property type="project" value="InterPro"/>
</dbReference>
<dbReference type="SUPFAM" id="SSF52029">
    <property type="entry name" value="GroEL apical domain-like"/>
    <property type="match status" value="1"/>
</dbReference>
<evidence type="ECO:0000256" key="4">
    <source>
        <dbReference type="ARBA" id="ARBA00023186"/>
    </source>
</evidence>
<dbReference type="FunFam" id="3.50.7.10:FF:000001">
    <property type="entry name" value="60 kDa chaperonin"/>
    <property type="match status" value="1"/>
</dbReference>
<dbReference type="SUPFAM" id="SSF54849">
    <property type="entry name" value="GroEL-intermediate domain like"/>
    <property type="match status" value="1"/>
</dbReference>
<dbReference type="NCBIfam" id="NF000592">
    <property type="entry name" value="PRK00013.1"/>
    <property type="match status" value="1"/>
</dbReference>
<evidence type="ECO:0000313" key="7">
    <source>
        <dbReference type="Proteomes" id="UP000473826"/>
    </source>
</evidence>
<dbReference type="NCBIfam" id="NF009487">
    <property type="entry name" value="PRK12849.1"/>
    <property type="match status" value="1"/>
</dbReference>
<dbReference type="InterPro" id="IPR002423">
    <property type="entry name" value="Cpn60/GroEL/TCP-1"/>
</dbReference>
<dbReference type="Proteomes" id="UP000473826">
    <property type="component" value="Unassembled WGS sequence"/>
</dbReference>
<dbReference type="GO" id="GO:0005524">
    <property type="term" value="F:ATP binding"/>
    <property type="evidence" value="ECO:0007669"/>
    <property type="project" value="UniProtKB-KW"/>
</dbReference>
<reference evidence="6 7" key="1">
    <citation type="journal article" date="2019" name="PLoS Genet.">
        <title>Convergent evolution of linked mating-type loci in basidiomycete fungi.</title>
        <authorList>
            <person name="Sun S."/>
            <person name="Coelho M.A."/>
            <person name="Heitman J."/>
            <person name="Nowrousian M."/>
        </authorList>
    </citation>
    <scope>NUCLEOTIDE SEQUENCE [LARGE SCALE GENOMIC DNA]</scope>
    <source>
        <strain evidence="6 7">CBS 4282</strain>
    </source>
</reference>
<keyword evidence="3" id="KW-0067">ATP-binding</keyword>
<dbReference type="HAMAP" id="MF_00600">
    <property type="entry name" value="CH60"/>
    <property type="match status" value="1"/>
</dbReference>
<evidence type="ECO:0000256" key="5">
    <source>
        <dbReference type="RuleBase" id="RU000418"/>
    </source>
</evidence>
<dbReference type="InterPro" id="IPR027409">
    <property type="entry name" value="GroEL-like_apical_dom_sf"/>
</dbReference>
<dbReference type="Pfam" id="PF00118">
    <property type="entry name" value="Cpn60_TCP1"/>
    <property type="match status" value="1"/>
</dbReference>
<dbReference type="Gene3D" id="3.30.260.10">
    <property type="entry name" value="TCP-1-like chaperonin intermediate domain"/>
    <property type="match status" value="1"/>
</dbReference>
<name>A0A7D8UVW6_VANHU</name>
<dbReference type="InterPro" id="IPR027410">
    <property type="entry name" value="TCP-1-like_intermed_sf"/>
</dbReference>
<dbReference type="InterPro" id="IPR027413">
    <property type="entry name" value="GROEL-like_equatorial_sf"/>
</dbReference>
<dbReference type="SUPFAM" id="SSF48592">
    <property type="entry name" value="GroEL equatorial domain-like"/>
    <property type="match status" value="1"/>
</dbReference>
<dbReference type="PANTHER" id="PTHR45633">
    <property type="entry name" value="60 KDA HEAT SHOCK PROTEIN, MITOCHONDRIAL"/>
    <property type="match status" value="1"/>
</dbReference>
<protein>
    <recommendedName>
        <fullName evidence="8">Heat shock protein 60</fullName>
    </recommendedName>
</protein>
<dbReference type="GO" id="GO:0140662">
    <property type="term" value="F:ATP-dependent protein folding chaperone"/>
    <property type="evidence" value="ECO:0007669"/>
    <property type="project" value="InterPro"/>
</dbReference>
<proteinExistence type="inferred from homology"/>
<dbReference type="Gene3D" id="1.10.560.10">
    <property type="entry name" value="GroEL-like equatorial domain"/>
    <property type="match status" value="1"/>
</dbReference>
<keyword evidence="2" id="KW-0547">Nucleotide-binding</keyword>
<evidence type="ECO:0000313" key="6">
    <source>
        <dbReference type="EMBL" id="TXT03849.1"/>
    </source>
</evidence>
<dbReference type="InterPro" id="IPR001844">
    <property type="entry name" value="Cpn60/GroEL"/>
</dbReference>
<dbReference type="Gene3D" id="3.50.7.10">
    <property type="entry name" value="GroEL"/>
    <property type="match status" value="1"/>
</dbReference>
<dbReference type="PRINTS" id="PR00298">
    <property type="entry name" value="CHAPERONIN60"/>
</dbReference>
<accession>A0A7D8UVW6</accession>
<organism evidence="6 7">
    <name type="scientific">Vanrija humicola</name>
    <name type="common">Yeast</name>
    <name type="synonym">Cryptococcus humicola</name>
    <dbReference type="NCBI Taxonomy" id="5417"/>
    <lineage>
        <taxon>Eukaryota</taxon>
        <taxon>Fungi</taxon>
        <taxon>Dikarya</taxon>
        <taxon>Basidiomycota</taxon>
        <taxon>Agaricomycotina</taxon>
        <taxon>Tremellomycetes</taxon>
        <taxon>Trichosporonales</taxon>
        <taxon>Trichosporonaceae</taxon>
        <taxon>Vanrija</taxon>
    </lineage>
</organism>
<dbReference type="AlphaFoldDB" id="A0A7D8UVW6"/>
<gene>
    <name evidence="6" type="ORF">VHUM_04326</name>
</gene>
<dbReference type="PROSITE" id="PS00296">
    <property type="entry name" value="CHAPERONINS_CPN60"/>
    <property type="match status" value="1"/>
</dbReference>
<sequence length="580" mass="60799">MLARSRAALPRPARLLTANTAARRHIGTKDVVFGNDARQGMLKGVDTLAKAVSATLGPKGRTVIISQSFGGPKITKDGVSVAKAITLKDPVENLGARLVQDVASKTNDTAGDGTTTATVLARAIYSEGVKNVAAGCNPMDLRRGSQKAVDKVLSVLEANKRVITTSEEIAQVATISANGDTHVGSIIAQAMEKVGKEGVITVKEGRTIEDEIEITEGMRFDRGFISPYLITDAKTQKVELEHPLILLSEKKISSLQDILPALEAAAGSRRPLLVIAEDIDGEALAAIILNKLRGQLSVAAVKAPGFGDNRKSILGDIAILTGGTVFTDELDVKLDKATIDHFGSTGSVSITKDDTIILNGEGDKSNITARCEQIRGVIADPTTSEYDRSKLQERLAKLSGGVAVIKVGGSSEVEVGEKKDRYDDALNATRAAVEEGIVPGGGTALLKASAQLDSIEVANFDQQLGVSIIRNAIRRPVRTIVDNAGEEGSVVVGRLLSDEFVAADKFNWGYDAATSQYRDMISAGILDPLKVVRTALVDASGVASLLTTSEACVVDAEDKSAPGGMPGMGGMGGMGMPGMM</sequence>
<dbReference type="NCBIfam" id="TIGR02348">
    <property type="entry name" value="GroEL"/>
    <property type="match status" value="1"/>
</dbReference>
<comment type="similarity">
    <text evidence="1 5">Belongs to the chaperonin (HSP60) family.</text>
</comment>
<dbReference type="OrthoDB" id="1733909at2759"/>
<dbReference type="NCBIfam" id="NF009488">
    <property type="entry name" value="PRK12850.1"/>
    <property type="match status" value="1"/>
</dbReference>
<comment type="caution">
    <text evidence="6">The sequence shown here is derived from an EMBL/GenBank/DDBJ whole genome shotgun (WGS) entry which is preliminary data.</text>
</comment>
<evidence type="ECO:0000256" key="2">
    <source>
        <dbReference type="ARBA" id="ARBA00022741"/>
    </source>
</evidence>
<evidence type="ECO:0000256" key="1">
    <source>
        <dbReference type="ARBA" id="ARBA00006607"/>
    </source>
</evidence>
<dbReference type="CDD" id="cd03344">
    <property type="entry name" value="GroEL"/>
    <property type="match status" value="1"/>
</dbReference>
<evidence type="ECO:0000256" key="3">
    <source>
        <dbReference type="ARBA" id="ARBA00022840"/>
    </source>
</evidence>
<keyword evidence="4" id="KW-0143">Chaperone</keyword>
<dbReference type="InterPro" id="IPR018370">
    <property type="entry name" value="Chaperonin_Cpn60_CS"/>
</dbReference>
<evidence type="ECO:0008006" key="8">
    <source>
        <dbReference type="Google" id="ProtNLM"/>
    </source>
</evidence>
<keyword evidence="7" id="KW-1185">Reference proteome</keyword>
<dbReference type="EMBL" id="QKWK01000019">
    <property type="protein sequence ID" value="TXT03849.1"/>
    <property type="molecule type" value="Genomic_DNA"/>
</dbReference>
<dbReference type="NCBIfam" id="NF009489">
    <property type="entry name" value="PRK12851.1"/>
    <property type="match status" value="1"/>
</dbReference>